<evidence type="ECO:0000313" key="1">
    <source>
        <dbReference type="EMBL" id="KAG0420960.1"/>
    </source>
</evidence>
<gene>
    <name evidence="1" type="ORF">HPB47_003142</name>
</gene>
<sequence length="101" mass="10722">MCGVLLADNVGLDKLEVSYGLMGVICAPLLFLKPFFVASGSPLWYPGDQRGRDAAAVATNENGSVFSRPINAHIQPIVIQLDGEDTPSESDLSGVEPFDEA</sequence>
<name>A0AC60PJ93_IXOPE</name>
<reference evidence="1 2" key="1">
    <citation type="journal article" date="2020" name="Cell">
        <title>Large-Scale Comparative Analyses of Tick Genomes Elucidate Their Genetic Diversity and Vector Capacities.</title>
        <authorList>
            <consortium name="Tick Genome and Microbiome Consortium (TIGMIC)"/>
            <person name="Jia N."/>
            <person name="Wang J."/>
            <person name="Shi W."/>
            <person name="Du L."/>
            <person name="Sun Y."/>
            <person name="Zhan W."/>
            <person name="Jiang J.F."/>
            <person name="Wang Q."/>
            <person name="Zhang B."/>
            <person name="Ji P."/>
            <person name="Bell-Sakyi L."/>
            <person name="Cui X.M."/>
            <person name="Yuan T.T."/>
            <person name="Jiang B.G."/>
            <person name="Yang W.F."/>
            <person name="Lam T.T."/>
            <person name="Chang Q.C."/>
            <person name="Ding S.J."/>
            <person name="Wang X.J."/>
            <person name="Zhu J.G."/>
            <person name="Ruan X.D."/>
            <person name="Zhao L."/>
            <person name="Wei J.T."/>
            <person name="Ye R.Z."/>
            <person name="Que T.C."/>
            <person name="Du C.H."/>
            <person name="Zhou Y.H."/>
            <person name="Cheng J.X."/>
            <person name="Dai P.F."/>
            <person name="Guo W.B."/>
            <person name="Han X.H."/>
            <person name="Huang E.J."/>
            <person name="Li L.F."/>
            <person name="Wei W."/>
            <person name="Gao Y.C."/>
            <person name="Liu J.Z."/>
            <person name="Shao H.Z."/>
            <person name="Wang X."/>
            <person name="Wang C.C."/>
            <person name="Yang T.C."/>
            <person name="Huo Q.B."/>
            <person name="Li W."/>
            <person name="Chen H.Y."/>
            <person name="Chen S.E."/>
            <person name="Zhou L.G."/>
            <person name="Ni X.B."/>
            <person name="Tian J.H."/>
            <person name="Sheng Y."/>
            <person name="Liu T."/>
            <person name="Pan Y.S."/>
            <person name="Xia L.Y."/>
            <person name="Li J."/>
            <person name="Zhao F."/>
            <person name="Cao W.C."/>
        </authorList>
    </citation>
    <scope>NUCLEOTIDE SEQUENCE [LARGE SCALE GENOMIC DNA]</scope>
    <source>
        <strain evidence="1">Iper-2018</strain>
    </source>
</reference>
<accession>A0AC60PJ93</accession>
<protein>
    <submittedName>
        <fullName evidence="1">Uncharacterized protein</fullName>
    </submittedName>
</protein>
<evidence type="ECO:0000313" key="2">
    <source>
        <dbReference type="Proteomes" id="UP000805193"/>
    </source>
</evidence>
<keyword evidence="2" id="KW-1185">Reference proteome</keyword>
<comment type="caution">
    <text evidence="1">The sequence shown here is derived from an EMBL/GenBank/DDBJ whole genome shotgun (WGS) entry which is preliminary data.</text>
</comment>
<dbReference type="EMBL" id="JABSTQ010010450">
    <property type="protein sequence ID" value="KAG0420960.1"/>
    <property type="molecule type" value="Genomic_DNA"/>
</dbReference>
<dbReference type="Proteomes" id="UP000805193">
    <property type="component" value="Unassembled WGS sequence"/>
</dbReference>
<proteinExistence type="predicted"/>
<organism evidence="1 2">
    <name type="scientific">Ixodes persulcatus</name>
    <name type="common">Taiga tick</name>
    <dbReference type="NCBI Taxonomy" id="34615"/>
    <lineage>
        <taxon>Eukaryota</taxon>
        <taxon>Metazoa</taxon>
        <taxon>Ecdysozoa</taxon>
        <taxon>Arthropoda</taxon>
        <taxon>Chelicerata</taxon>
        <taxon>Arachnida</taxon>
        <taxon>Acari</taxon>
        <taxon>Parasitiformes</taxon>
        <taxon>Ixodida</taxon>
        <taxon>Ixodoidea</taxon>
        <taxon>Ixodidae</taxon>
        <taxon>Ixodinae</taxon>
        <taxon>Ixodes</taxon>
    </lineage>
</organism>